<dbReference type="Pfam" id="PF00582">
    <property type="entry name" value="Usp"/>
    <property type="match status" value="1"/>
</dbReference>
<dbReference type="GeneID" id="38471819"/>
<sequence>MYETILVPTDGSPGAEAAAAHAVALAKAHGATVHALYVVDVRMSPISADMDHDEVVALVEESDRNPTAAVLDRAEAADVPAVEAIRLGVPHRCIREYAEAEGVDLVVMGTHGRTGIQHALIGSVTERVVRTLDVPVLTIHPERGD</sequence>
<evidence type="ECO:0000313" key="3">
    <source>
        <dbReference type="EMBL" id="AZH25871.1"/>
    </source>
</evidence>
<evidence type="ECO:0000313" key="4">
    <source>
        <dbReference type="EMBL" id="RMB25620.1"/>
    </source>
</evidence>
<evidence type="ECO:0000313" key="6">
    <source>
        <dbReference type="Proteomes" id="UP000282007"/>
    </source>
</evidence>
<comment type="similarity">
    <text evidence="1">Belongs to the universal stress protein A family.</text>
</comment>
<organism evidence="4 5">
    <name type="scientific">Haloplanus aerogenes</name>
    <dbReference type="NCBI Taxonomy" id="660522"/>
    <lineage>
        <taxon>Archaea</taxon>
        <taxon>Methanobacteriati</taxon>
        <taxon>Methanobacteriota</taxon>
        <taxon>Stenosarchaea group</taxon>
        <taxon>Halobacteria</taxon>
        <taxon>Halobacteriales</taxon>
        <taxon>Haloferacaceae</taxon>
        <taxon>Haloplanus</taxon>
    </lineage>
</organism>
<name>A0A3M0ED53_9EURY</name>
<accession>A0A3M0ED53</accession>
<feature type="domain" description="UspA" evidence="2">
    <location>
        <begin position="1"/>
        <end position="140"/>
    </location>
</feature>
<dbReference type="CDD" id="cd00293">
    <property type="entry name" value="USP-like"/>
    <property type="match status" value="1"/>
</dbReference>
<dbReference type="PRINTS" id="PR01438">
    <property type="entry name" value="UNVRSLSTRESS"/>
</dbReference>
<dbReference type="InterPro" id="IPR006016">
    <property type="entry name" value="UspA"/>
</dbReference>
<protein>
    <submittedName>
        <fullName evidence="4">Nucleotide-binding universal stress UspA family protein</fullName>
    </submittedName>
    <submittedName>
        <fullName evidence="3">Universal stress protein</fullName>
    </submittedName>
</protein>
<dbReference type="AlphaFoldDB" id="A0A3M0ED53"/>
<dbReference type="PANTHER" id="PTHR46268:SF6">
    <property type="entry name" value="UNIVERSAL STRESS PROTEIN UP12"/>
    <property type="match status" value="1"/>
</dbReference>
<dbReference type="SUPFAM" id="SSF52402">
    <property type="entry name" value="Adenine nucleotide alpha hydrolases-like"/>
    <property type="match status" value="1"/>
</dbReference>
<evidence type="ECO:0000259" key="2">
    <source>
        <dbReference type="Pfam" id="PF00582"/>
    </source>
</evidence>
<keyword evidence="6" id="KW-1185">Reference proteome</keyword>
<dbReference type="InterPro" id="IPR014729">
    <property type="entry name" value="Rossmann-like_a/b/a_fold"/>
</dbReference>
<dbReference type="Gene3D" id="3.40.50.620">
    <property type="entry name" value="HUPs"/>
    <property type="match status" value="1"/>
</dbReference>
<dbReference type="EMBL" id="REFS01000001">
    <property type="protein sequence ID" value="RMB25620.1"/>
    <property type="molecule type" value="Genomic_DNA"/>
</dbReference>
<dbReference type="Proteomes" id="UP000277326">
    <property type="component" value="Unassembled WGS sequence"/>
</dbReference>
<dbReference type="KEGG" id="haer:DU502_10995"/>
<dbReference type="RefSeq" id="WP_121919403.1">
    <property type="nucleotide sequence ID" value="NZ_CP034145.1"/>
</dbReference>
<dbReference type="InterPro" id="IPR006015">
    <property type="entry name" value="Universal_stress_UspA"/>
</dbReference>
<dbReference type="Proteomes" id="UP000282007">
    <property type="component" value="Chromosome"/>
</dbReference>
<dbReference type="PANTHER" id="PTHR46268">
    <property type="entry name" value="STRESS RESPONSE PROTEIN NHAX"/>
    <property type="match status" value="1"/>
</dbReference>
<proteinExistence type="inferred from homology"/>
<dbReference type="OrthoDB" id="105697at2157"/>
<evidence type="ECO:0000256" key="1">
    <source>
        <dbReference type="ARBA" id="ARBA00008791"/>
    </source>
</evidence>
<reference evidence="4 5" key="1">
    <citation type="journal article" date="2015" name="Stand. Genomic Sci.">
        <title>Genomic Encyclopedia of Bacterial and Archaeal Type Strains, Phase III: the genomes of soil and plant-associated and newly described type strains.</title>
        <authorList>
            <person name="Whitman W.B."/>
            <person name="Woyke T."/>
            <person name="Klenk H.P."/>
            <person name="Zhou Y."/>
            <person name="Lilburn T.G."/>
            <person name="Beck B.J."/>
            <person name="De Vos P."/>
            <person name="Vandamme P."/>
            <person name="Eisen J.A."/>
            <person name="Garrity G."/>
            <person name="Hugenholtz P."/>
            <person name="Kyrpides N.C."/>
        </authorList>
    </citation>
    <scope>NUCLEOTIDE SEQUENCE [LARGE SCALE GENOMIC DNA]</scope>
    <source>
        <strain evidence="4 5">CGMCC 1.10124</strain>
    </source>
</reference>
<reference evidence="4" key="3">
    <citation type="submission" date="2018-10" db="EMBL/GenBank/DDBJ databases">
        <authorList>
            <person name="Whitman W."/>
            <person name="Huntemann M."/>
            <person name="Clum A."/>
            <person name="Pillay M."/>
            <person name="Palaniappan K."/>
            <person name="Varghese N."/>
            <person name="Mikhailova N."/>
            <person name="Stamatis D."/>
            <person name="Reddy T."/>
            <person name="Daum C."/>
            <person name="Shapiro N."/>
            <person name="Ivanova N."/>
            <person name="Kyrpides N."/>
            <person name="Woyke T."/>
        </authorList>
    </citation>
    <scope>NUCLEOTIDE SEQUENCE</scope>
    <source>
        <strain evidence="4">CGMCC 1.10124</strain>
    </source>
</reference>
<dbReference type="EMBL" id="CP034145">
    <property type="protein sequence ID" value="AZH25871.1"/>
    <property type="molecule type" value="Genomic_DNA"/>
</dbReference>
<evidence type="ECO:0000313" key="5">
    <source>
        <dbReference type="Proteomes" id="UP000277326"/>
    </source>
</evidence>
<gene>
    <name evidence="4" type="ORF">ATH50_0717</name>
    <name evidence="3" type="ORF">DU502_10995</name>
</gene>
<reference evidence="3 6" key="2">
    <citation type="submission" date="2018-07" db="EMBL/GenBank/DDBJ databases">
        <title>Genome sequences of Haloplanus aerogenes JCM 16430T.</title>
        <authorList>
            <person name="Kim Y.B."/>
            <person name="Roh S.W."/>
        </authorList>
    </citation>
    <scope>NUCLEOTIDE SEQUENCE [LARGE SCALE GENOMIC DNA]</scope>
    <source>
        <strain evidence="3 6">JCM 16430</strain>
    </source>
</reference>